<reference evidence="3" key="1">
    <citation type="submission" date="2022-07" db="EMBL/GenBank/DDBJ databases">
        <title>Fungi with potential for degradation of polypropylene.</title>
        <authorList>
            <person name="Gostincar C."/>
        </authorList>
    </citation>
    <scope>NUCLEOTIDE SEQUENCE</scope>
    <source>
        <strain evidence="3">EXF-13308</strain>
    </source>
</reference>
<dbReference type="InterPro" id="IPR000073">
    <property type="entry name" value="AB_hydrolase_1"/>
</dbReference>
<sequence>MASAVFDIYEHVVEGQHIREYPRATASSQNDVLFLHVKQYVPKENRNRHARPDDVTIIAAHANGFPKELYEAMWEDLYCASKRHNFWIRGIWIADVAWQGQSGILNEDELGNDPSWYDHSRDLLHMINHFRREMPRPLVGVGHSFGGNILVNLALFHPRVFTTLVLLDPVIFPSVMRPAPLTPESPAHQSTFRRDFWPSRETAVDAFTKNKFFQSWDARVLAAWMAFGIRNVPTKLHPDQTEGFTLSTTKHQEVFTFQRPLYQVDPHSSRVYVERSKLPDLDPATPAELDPAMAPSYRPEGPLTFSRLRHLRPSVLYVFGGRSDISGPEQRRQKMDTTGTGVGGSGGTACGRVKEVVLEAAGHLVAMEAPGTCADHAATWIGRELVNWREEEEEHNAWCRKELLDKQTLDAVWVEHVRAQKFNGANKSKSRI</sequence>
<evidence type="ECO:0000313" key="3">
    <source>
        <dbReference type="EMBL" id="KAJ9142468.1"/>
    </source>
</evidence>
<dbReference type="EMBL" id="JANBVO010000022">
    <property type="protein sequence ID" value="KAJ9142468.1"/>
    <property type="molecule type" value="Genomic_DNA"/>
</dbReference>
<evidence type="ECO:0000256" key="1">
    <source>
        <dbReference type="SAM" id="MobiDB-lite"/>
    </source>
</evidence>
<name>A0AA38VN61_9PEZI</name>
<evidence type="ECO:0000313" key="4">
    <source>
        <dbReference type="Proteomes" id="UP001174694"/>
    </source>
</evidence>
<keyword evidence="4" id="KW-1185">Reference proteome</keyword>
<dbReference type="AlphaFoldDB" id="A0AA38VN61"/>
<feature type="region of interest" description="Disordered" evidence="1">
    <location>
        <begin position="326"/>
        <end position="346"/>
    </location>
</feature>
<gene>
    <name evidence="3" type="ORF">NKR23_g7164</name>
</gene>
<organism evidence="3 4">
    <name type="scientific">Pleurostoma richardsiae</name>
    <dbReference type="NCBI Taxonomy" id="41990"/>
    <lineage>
        <taxon>Eukaryota</taxon>
        <taxon>Fungi</taxon>
        <taxon>Dikarya</taxon>
        <taxon>Ascomycota</taxon>
        <taxon>Pezizomycotina</taxon>
        <taxon>Sordariomycetes</taxon>
        <taxon>Sordariomycetidae</taxon>
        <taxon>Calosphaeriales</taxon>
        <taxon>Pleurostomataceae</taxon>
        <taxon>Pleurostoma</taxon>
    </lineage>
</organism>
<dbReference type="Proteomes" id="UP001174694">
    <property type="component" value="Unassembled WGS sequence"/>
</dbReference>
<dbReference type="SUPFAM" id="SSF53474">
    <property type="entry name" value="alpha/beta-Hydrolases"/>
    <property type="match status" value="1"/>
</dbReference>
<comment type="caution">
    <text evidence="3">The sequence shown here is derived from an EMBL/GenBank/DDBJ whole genome shotgun (WGS) entry which is preliminary data.</text>
</comment>
<accession>A0AA38VN61</accession>
<protein>
    <submittedName>
        <fullName evidence="3">Alpha/beta-Hydrolase</fullName>
    </submittedName>
</protein>
<proteinExistence type="predicted"/>
<dbReference type="Pfam" id="PF12697">
    <property type="entry name" value="Abhydrolase_6"/>
    <property type="match status" value="1"/>
</dbReference>
<dbReference type="InterPro" id="IPR029058">
    <property type="entry name" value="AB_hydrolase_fold"/>
</dbReference>
<evidence type="ECO:0000259" key="2">
    <source>
        <dbReference type="Pfam" id="PF12697"/>
    </source>
</evidence>
<feature type="domain" description="AB hydrolase-1" evidence="2">
    <location>
        <begin position="60"/>
        <end position="375"/>
    </location>
</feature>
<dbReference type="Gene3D" id="3.40.50.1820">
    <property type="entry name" value="alpha/beta hydrolase"/>
    <property type="match status" value="1"/>
</dbReference>